<reference evidence="6 7" key="1">
    <citation type="submission" date="2015-07" db="EMBL/GenBank/DDBJ databases">
        <title>Genome analysis of myxobacterium Chondromyces crocatus Cm c5 reveals a high potential for natural compound synthesis and the genetic basis for the loss of fruiting body formation.</title>
        <authorList>
            <person name="Zaburannyi N."/>
            <person name="Bunk B."/>
            <person name="Maier J."/>
            <person name="Overmann J."/>
            <person name="Mueller R."/>
        </authorList>
    </citation>
    <scope>NUCLEOTIDE SEQUENCE [LARGE SCALE GENOMIC DNA]</scope>
    <source>
        <strain evidence="6 7">Cm c5</strain>
    </source>
</reference>
<evidence type="ECO:0000256" key="3">
    <source>
        <dbReference type="ARBA" id="ARBA00023125"/>
    </source>
</evidence>
<dbReference type="OrthoDB" id="9802944at2"/>
<evidence type="ECO:0000313" key="6">
    <source>
        <dbReference type="EMBL" id="AKT44084.1"/>
    </source>
</evidence>
<dbReference type="GO" id="GO:0003677">
    <property type="term" value="F:DNA binding"/>
    <property type="evidence" value="ECO:0007669"/>
    <property type="project" value="UniProtKB-KW"/>
</dbReference>
<keyword evidence="2" id="KW-0805">Transcription regulation</keyword>
<dbReference type="PROSITE" id="PS50937">
    <property type="entry name" value="HTH_MERR_2"/>
    <property type="match status" value="1"/>
</dbReference>
<protein>
    <recommendedName>
        <fullName evidence="5">HTH merR-type domain-containing protein</fullName>
    </recommendedName>
</protein>
<keyword evidence="7" id="KW-1185">Reference proteome</keyword>
<dbReference type="PANTHER" id="PTHR30204:SF69">
    <property type="entry name" value="MERR-FAMILY TRANSCRIPTIONAL REGULATOR"/>
    <property type="match status" value="1"/>
</dbReference>
<dbReference type="SUPFAM" id="SSF46955">
    <property type="entry name" value="Putative DNA-binding domain"/>
    <property type="match status" value="1"/>
</dbReference>
<dbReference type="InterPro" id="IPR047057">
    <property type="entry name" value="MerR_fam"/>
</dbReference>
<dbReference type="InterPro" id="IPR000551">
    <property type="entry name" value="MerR-type_HTH_dom"/>
</dbReference>
<dbReference type="Proteomes" id="UP000067626">
    <property type="component" value="Chromosome"/>
</dbReference>
<evidence type="ECO:0000256" key="2">
    <source>
        <dbReference type="ARBA" id="ARBA00023015"/>
    </source>
</evidence>
<dbReference type="EMBL" id="CP012159">
    <property type="protein sequence ID" value="AKT44084.1"/>
    <property type="molecule type" value="Genomic_DNA"/>
</dbReference>
<organism evidence="6 7">
    <name type="scientific">Chondromyces crocatus</name>
    <dbReference type="NCBI Taxonomy" id="52"/>
    <lineage>
        <taxon>Bacteria</taxon>
        <taxon>Pseudomonadati</taxon>
        <taxon>Myxococcota</taxon>
        <taxon>Polyangia</taxon>
        <taxon>Polyangiales</taxon>
        <taxon>Polyangiaceae</taxon>
        <taxon>Chondromyces</taxon>
    </lineage>
</organism>
<feature type="domain" description="HTH merR-type" evidence="5">
    <location>
        <begin position="15"/>
        <end position="85"/>
    </location>
</feature>
<dbReference type="STRING" id="52.CMC5_083230"/>
<keyword evidence="3" id="KW-0238">DNA-binding</keyword>
<dbReference type="SMART" id="SM00422">
    <property type="entry name" value="HTH_MERR"/>
    <property type="match status" value="1"/>
</dbReference>
<proteinExistence type="predicted"/>
<dbReference type="Pfam" id="PF13411">
    <property type="entry name" value="MerR_1"/>
    <property type="match status" value="1"/>
</dbReference>
<evidence type="ECO:0000259" key="5">
    <source>
        <dbReference type="PROSITE" id="PS50937"/>
    </source>
</evidence>
<keyword evidence="4" id="KW-0804">Transcription</keyword>
<dbReference type="PANTHER" id="PTHR30204">
    <property type="entry name" value="REDOX-CYCLING DRUG-SENSING TRANSCRIPTIONAL ACTIVATOR SOXR"/>
    <property type="match status" value="1"/>
</dbReference>
<gene>
    <name evidence="6" type="ORF">CMC5_083230</name>
</gene>
<dbReference type="KEGG" id="ccro:CMC5_083230"/>
<evidence type="ECO:0000313" key="7">
    <source>
        <dbReference type="Proteomes" id="UP000067626"/>
    </source>
</evidence>
<dbReference type="InterPro" id="IPR009061">
    <property type="entry name" value="DNA-bd_dom_put_sf"/>
</dbReference>
<dbReference type="RefSeq" id="WP_050435477.1">
    <property type="nucleotide sequence ID" value="NZ_CP012159.1"/>
</dbReference>
<evidence type="ECO:0000256" key="1">
    <source>
        <dbReference type="ARBA" id="ARBA00022491"/>
    </source>
</evidence>
<accession>A0A0K1ETH9</accession>
<dbReference type="GO" id="GO:0003700">
    <property type="term" value="F:DNA-binding transcription factor activity"/>
    <property type="evidence" value="ECO:0007669"/>
    <property type="project" value="InterPro"/>
</dbReference>
<keyword evidence="1" id="KW-0678">Repressor</keyword>
<dbReference type="AlphaFoldDB" id="A0A0K1ETH9"/>
<evidence type="ECO:0000256" key="4">
    <source>
        <dbReference type="ARBA" id="ARBA00023163"/>
    </source>
</evidence>
<dbReference type="Gene3D" id="1.10.1660.10">
    <property type="match status" value="1"/>
</dbReference>
<sequence length="246" mass="27955">MDTTVEDTLDRQRFPYKMKDLCEKTGLPRQVVHFYIQQGLVPEGHKTGRNMAYYGDEHVERILFVRKLQHERFLPLKAIRAILEQRDEEFSEAQLSLLRDVQAHLGPALQPRKETLATEDAGELLDRLGLESEDLEGMVEVGLLATVTAADGRTLIAHDDAWLLEMWADLRRAGFTRALGFQTRDLAFYEAAVTAMVREEMQLLVSRLAHLPAARVASLVELALPRINAFIARYHIARARNALPTL</sequence>
<name>A0A0K1ETH9_CHOCO</name>